<protein>
    <recommendedName>
        <fullName evidence="4">Copper amine oxidase-like N-terminal domain-containing protein</fullName>
    </recommendedName>
</protein>
<evidence type="ECO:0000256" key="3">
    <source>
        <dbReference type="SAM" id="SignalP"/>
    </source>
</evidence>
<dbReference type="InterPro" id="IPR036582">
    <property type="entry name" value="Mao_N_sf"/>
</dbReference>
<name>A0ABR5ACE7_9BACL</name>
<evidence type="ECO:0000256" key="1">
    <source>
        <dbReference type="ARBA" id="ARBA00022737"/>
    </source>
</evidence>
<evidence type="ECO:0000313" key="5">
    <source>
        <dbReference type="EMBL" id="KIL38645.1"/>
    </source>
</evidence>
<dbReference type="EMBL" id="JXAK01000055">
    <property type="protein sequence ID" value="KIL38645.1"/>
    <property type="molecule type" value="Genomic_DNA"/>
</dbReference>
<dbReference type="Gene3D" id="2.20.110.10">
    <property type="entry name" value="Histone H3 K4-specific methyltransferase SET7/9 N-terminal domain"/>
    <property type="match status" value="2"/>
</dbReference>
<dbReference type="Gene3D" id="3.30.457.10">
    <property type="entry name" value="Copper amine oxidase-like, N-terminal domain"/>
    <property type="match status" value="1"/>
</dbReference>
<dbReference type="SMART" id="SM00028">
    <property type="entry name" value="TPR"/>
    <property type="match status" value="2"/>
</dbReference>
<dbReference type="PROSITE" id="PS50005">
    <property type="entry name" value="TPR"/>
    <property type="match status" value="1"/>
</dbReference>
<evidence type="ECO:0000259" key="4">
    <source>
        <dbReference type="Pfam" id="PF07833"/>
    </source>
</evidence>
<feature type="signal peptide" evidence="3">
    <location>
        <begin position="1"/>
        <end position="26"/>
    </location>
</feature>
<reference evidence="5 6" key="1">
    <citation type="submission" date="2014-12" db="EMBL/GenBank/DDBJ databases">
        <title>Draft genome sequence of Paenibacillus kamchatkensis strain B-2647.</title>
        <authorList>
            <person name="Karlyshev A.V."/>
            <person name="Kudryashova E.B."/>
        </authorList>
    </citation>
    <scope>NUCLEOTIDE SEQUENCE [LARGE SCALE GENOMIC DNA]</scope>
    <source>
        <strain evidence="5 6">VKM B-2647</strain>
    </source>
</reference>
<dbReference type="SUPFAM" id="SSF82185">
    <property type="entry name" value="Histone H3 K4-specific methyltransferase SET7/9 N-terminal domain"/>
    <property type="match status" value="2"/>
</dbReference>
<sequence>MRNCLKLLAAFLSLLLMLLGAAPAYADDPQPTAPGKLHVYLEDKEIQFDVDPIIENGTTLVQLRPIFEAMGLELQWIPLYQTVVGKKGRFTVTFSIGKSLGFVANYPGTPIDAAPQIIDGNTMVPLRFVAEATGHAVQWIPDYAQKKVVITRTVAADIIDVAYSDQVKYEGEQKDGLADGKGKYIYKDKLWYEGDFAKGNMEGQGKLYRDGTLIYEGQFSRSLPNGKGRLLDHQIYEGNMKNGLRDGYGKLSDTNGKLEYEGDFQNNTITGKGTIYQSGNTKYVGDVIMGVREGYGKLYDADGDMYYDGRFAGNQPAMDPASQSAFAVYLYAKQGKDQKADKSADEMLGRVGDKAAGYKLLGNIYIKVNKPSKAVAMLQKGVEVDAKDAEMYALLAIAYAQLGDDAKTEESLNKAKESGFPDMNALQDQVQRYKLNLK</sequence>
<dbReference type="Pfam" id="PF02493">
    <property type="entry name" value="MORN"/>
    <property type="match status" value="6"/>
</dbReference>
<dbReference type="SUPFAM" id="SSF55383">
    <property type="entry name" value="Copper amine oxidase, domain N"/>
    <property type="match status" value="1"/>
</dbReference>
<keyword evidence="1" id="KW-0677">Repeat</keyword>
<dbReference type="RefSeq" id="WP_041050729.1">
    <property type="nucleotide sequence ID" value="NZ_JXAK01000055.1"/>
</dbReference>
<evidence type="ECO:0000256" key="2">
    <source>
        <dbReference type="PROSITE-ProRule" id="PRU00339"/>
    </source>
</evidence>
<dbReference type="InterPro" id="IPR012854">
    <property type="entry name" value="Cu_amine_oxidase-like_N"/>
</dbReference>
<comment type="caution">
    <text evidence="5">The sequence shown here is derived from an EMBL/GenBank/DDBJ whole genome shotgun (WGS) entry which is preliminary data.</text>
</comment>
<proteinExistence type="predicted"/>
<keyword evidence="2" id="KW-0802">TPR repeat</keyword>
<dbReference type="PANTHER" id="PTHR23084">
    <property type="entry name" value="PHOSPHATIDYLINOSITOL-4-PHOSPHATE 5-KINASE RELATED"/>
    <property type="match status" value="1"/>
</dbReference>
<dbReference type="Pfam" id="PF07833">
    <property type="entry name" value="Cu_amine_oxidN1"/>
    <property type="match status" value="1"/>
</dbReference>
<organism evidence="5 6">
    <name type="scientific">Gordoniibacillus kamchatkensis</name>
    <dbReference type="NCBI Taxonomy" id="1590651"/>
    <lineage>
        <taxon>Bacteria</taxon>
        <taxon>Bacillati</taxon>
        <taxon>Bacillota</taxon>
        <taxon>Bacilli</taxon>
        <taxon>Bacillales</taxon>
        <taxon>Paenibacillaceae</taxon>
        <taxon>Gordoniibacillus</taxon>
    </lineage>
</organism>
<evidence type="ECO:0000313" key="6">
    <source>
        <dbReference type="Proteomes" id="UP000031967"/>
    </source>
</evidence>
<dbReference type="PANTHER" id="PTHR23084:SF263">
    <property type="entry name" value="MORN REPEAT-CONTAINING PROTEIN 1"/>
    <property type="match status" value="1"/>
</dbReference>
<dbReference type="Proteomes" id="UP000031967">
    <property type="component" value="Unassembled WGS sequence"/>
</dbReference>
<dbReference type="InterPro" id="IPR011990">
    <property type="entry name" value="TPR-like_helical_dom_sf"/>
</dbReference>
<keyword evidence="3" id="KW-0732">Signal</keyword>
<feature type="domain" description="Copper amine oxidase-like N-terminal" evidence="4">
    <location>
        <begin position="41"/>
        <end position="140"/>
    </location>
</feature>
<dbReference type="SUPFAM" id="SSF48452">
    <property type="entry name" value="TPR-like"/>
    <property type="match status" value="1"/>
</dbReference>
<dbReference type="InterPro" id="IPR019734">
    <property type="entry name" value="TPR_rpt"/>
</dbReference>
<dbReference type="SMART" id="SM00698">
    <property type="entry name" value="MORN"/>
    <property type="match status" value="6"/>
</dbReference>
<feature type="repeat" description="TPR" evidence="2">
    <location>
        <begin position="355"/>
        <end position="388"/>
    </location>
</feature>
<keyword evidence="6" id="KW-1185">Reference proteome</keyword>
<accession>A0ABR5ACE7</accession>
<dbReference type="Gene3D" id="1.25.40.10">
    <property type="entry name" value="Tetratricopeptide repeat domain"/>
    <property type="match status" value="1"/>
</dbReference>
<feature type="chain" id="PRO_5046696375" description="Copper amine oxidase-like N-terminal domain-containing protein" evidence="3">
    <location>
        <begin position="27"/>
        <end position="438"/>
    </location>
</feature>
<gene>
    <name evidence="5" type="ORF">SD70_25085</name>
</gene>
<dbReference type="InterPro" id="IPR003409">
    <property type="entry name" value="MORN"/>
</dbReference>